<protein>
    <submittedName>
        <fullName evidence="3">Tetratricopeptide repeat-containing protein</fullName>
    </submittedName>
</protein>
<dbReference type="SMART" id="SM00028">
    <property type="entry name" value="TPR"/>
    <property type="match status" value="2"/>
</dbReference>
<dbReference type="InterPro" id="IPR019734">
    <property type="entry name" value="TPR_rpt"/>
</dbReference>
<dbReference type="PROSITE" id="PS50005">
    <property type="entry name" value="TPR"/>
    <property type="match status" value="2"/>
</dbReference>
<keyword evidence="1" id="KW-0802">TPR repeat</keyword>
<dbReference type="STRING" id="260086.SAMN05216207_106119"/>
<dbReference type="EMBL" id="FOUY01000061">
    <property type="protein sequence ID" value="SFO45497.1"/>
    <property type="molecule type" value="Genomic_DNA"/>
</dbReference>
<feature type="repeat" description="TPR" evidence="1">
    <location>
        <begin position="140"/>
        <end position="173"/>
    </location>
</feature>
<keyword evidence="2" id="KW-1133">Transmembrane helix</keyword>
<evidence type="ECO:0000313" key="4">
    <source>
        <dbReference type="Proteomes" id="UP000199614"/>
    </source>
</evidence>
<reference evidence="3 4" key="1">
    <citation type="submission" date="2016-10" db="EMBL/GenBank/DDBJ databases">
        <authorList>
            <person name="de Groot N.N."/>
        </authorList>
    </citation>
    <scope>NUCLEOTIDE SEQUENCE [LARGE SCALE GENOMIC DNA]</scope>
    <source>
        <strain evidence="3 4">CGMCC 4.1877</strain>
    </source>
</reference>
<dbReference type="Gene3D" id="1.25.40.10">
    <property type="entry name" value="Tetratricopeptide repeat domain"/>
    <property type="match status" value="1"/>
</dbReference>
<dbReference type="InterPro" id="IPR011990">
    <property type="entry name" value="TPR-like_helical_dom_sf"/>
</dbReference>
<sequence length="264" mass="27745">MSSSRNQEVADQALSDIVELETQVAGGEIGADRARELRRRYETLAAQALAAAESPAPPTARSPTDRSPRAWTLAYVLAATIGLVAAVVLLPAAVVDRPVGGAATGIEPMGAGPDAPPPIDPGAVDDEQLEQVVADNPEVIGMRLALADRYVAAGDYGAAMRHYVEALNRRPDDPDVRTRLAWLLLQIGQTGPALENADRALALQPDSADAAWVRANVLIDGTDDLRGGIAVLEDLATRSDLPPEFRSRVDELLAATRAAAGGPR</sequence>
<gene>
    <name evidence="3" type="ORF">SAMN05216207_106119</name>
</gene>
<name>A0A1I5HBB8_PSUAM</name>
<keyword evidence="4" id="KW-1185">Reference proteome</keyword>
<feature type="transmembrane region" description="Helical" evidence="2">
    <location>
        <begin position="70"/>
        <end position="94"/>
    </location>
</feature>
<proteinExistence type="predicted"/>
<dbReference type="OrthoDB" id="3619320at2"/>
<evidence type="ECO:0000313" key="3">
    <source>
        <dbReference type="EMBL" id="SFO45497.1"/>
    </source>
</evidence>
<evidence type="ECO:0000256" key="1">
    <source>
        <dbReference type="PROSITE-ProRule" id="PRU00339"/>
    </source>
</evidence>
<accession>A0A1I5HBB8</accession>
<dbReference type="AlphaFoldDB" id="A0A1I5HBB8"/>
<dbReference type="Pfam" id="PF14559">
    <property type="entry name" value="TPR_19"/>
    <property type="match status" value="1"/>
</dbReference>
<dbReference type="RefSeq" id="WP_093355466.1">
    <property type="nucleotide sequence ID" value="NZ_FOUY01000061.1"/>
</dbReference>
<dbReference type="Proteomes" id="UP000199614">
    <property type="component" value="Unassembled WGS sequence"/>
</dbReference>
<dbReference type="SUPFAM" id="SSF48452">
    <property type="entry name" value="TPR-like"/>
    <property type="match status" value="1"/>
</dbReference>
<evidence type="ECO:0000256" key="2">
    <source>
        <dbReference type="SAM" id="Phobius"/>
    </source>
</evidence>
<organism evidence="3 4">
    <name type="scientific">Pseudonocardia ammonioxydans</name>
    <dbReference type="NCBI Taxonomy" id="260086"/>
    <lineage>
        <taxon>Bacteria</taxon>
        <taxon>Bacillati</taxon>
        <taxon>Actinomycetota</taxon>
        <taxon>Actinomycetes</taxon>
        <taxon>Pseudonocardiales</taxon>
        <taxon>Pseudonocardiaceae</taxon>
        <taxon>Pseudonocardia</taxon>
    </lineage>
</organism>
<keyword evidence="2" id="KW-0812">Transmembrane</keyword>
<feature type="repeat" description="TPR" evidence="1">
    <location>
        <begin position="174"/>
        <end position="207"/>
    </location>
</feature>
<keyword evidence="2" id="KW-0472">Membrane</keyword>